<dbReference type="AlphaFoldDB" id="A0AAD9CWT5"/>
<gene>
    <name evidence="2" type="ORF">DB88DRAFT_475827</name>
</gene>
<feature type="compositionally biased region" description="Polar residues" evidence="1">
    <location>
        <begin position="147"/>
        <end position="160"/>
    </location>
</feature>
<dbReference type="Proteomes" id="UP001182556">
    <property type="component" value="Unassembled WGS sequence"/>
</dbReference>
<accession>A0AAD9CWT5</accession>
<sequence>MSFGPASFTRSPTYVSTSSLDSLVVPISEESIDTFGLPGGTVVRFENQACIYDLFGSSHHNRASATRRFGLREVSLWVRSATPGGDIRCVVESQAFALADVLDMLDLGDLITDTLIVRADWMGWAFDPPPLRASHWDIHVPYPLTETGPNSLSSPTASDQTHTPTPLTTHPRINKPFSSTFPCSFVGPLFAVGFASNTLSEPSQKIMAAHTTFPPLSRLLFIHAPPCRIPLETASQEGNDVVSTAPCYLPPLMMQLGSWESTLYPAYEKNTGGSEISPTEGLFAGPSLSSLHPSAVPVAEDDEPRLSVEGYPQADPCTISRPSQTDFRGWARQLEPENARDGYGTRSVRR</sequence>
<evidence type="ECO:0000313" key="3">
    <source>
        <dbReference type="Proteomes" id="UP001182556"/>
    </source>
</evidence>
<reference evidence="2" key="1">
    <citation type="submission" date="2023-02" db="EMBL/GenBank/DDBJ databases">
        <title>Identification and recombinant expression of a fungal hydrolase from Papiliotrema laurentii that hydrolyzes apple cutin and clears colloidal polyester polyurethane.</title>
        <authorList>
            <consortium name="DOE Joint Genome Institute"/>
            <person name="Roman V.A."/>
            <person name="Bojanowski C."/>
            <person name="Crable B.R."/>
            <person name="Wagner D.N."/>
            <person name="Hung C.S."/>
            <person name="Nadeau L.J."/>
            <person name="Schratz L."/>
            <person name="Haridas S."/>
            <person name="Pangilinan J."/>
            <person name="Lipzen A."/>
            <person name="Na H."/>
            <person name="Yan M."/>
            <person name="Ng V."/>
            <person name="Grigoriev I.V."/>
            <person name="Spatafora J.W."/>
            <person name="Barlow D."/>
            <person name="Biffinger J."/>
            <person name="Kelley-Loughnane N."/>
            <person name="Varaljay V.A."/>
            <person name="Crookes-Goodson W.J."/>
        </authorList>
    </citation>
    <scope>NUCLEOTIDE SEQUENCE</scope>
    <source>
        <strain evidence="2">5307AH</strain>
    </source>
</reference>
<evidence type="ECO:0000256" key="1">
    <source>
        <dbReference type="SAM" id="MobiDB-lite"/>
    </source>
</evidence>
<feature type="region of interest" description="Disordered" evidence="1">
    <location>
        <begin position="330"/>
        <end position="350"/>
    </location>
</feature>
<feature type="region of interest" description="Disordered" evidence="1">
    <location>
        <begin position="147"/>
        <end position="171"/>
    </location>
</feature>
<evidence type="ECO:0000313" key="2">
    <source>
        <dbReference type="EMBL" id="KAK1920541.1"/>
    </source>
</evidence>
<proteinExistence type="predicted"/>
<keyword evidence="3" id="KW-1185">Reference proteome</keyword>
<comment type="caution">
    <text evidence="2">The sequence shown here is derived from an EMBL/GenBank/DDBJ whole genome shotgun (WGS) entry which is preliminary data.</text>
</comment>
<dbReference type="EMBL" id="JAODAN010000022">
    <property type="protein sequence ID" value="KAK1920541.1"/>
    <property type="molecule type" value="Genomic_DNA"/>
</dbReference>
<name>A0AAD9CWT5_PAPLA</name>
<feature type="compositionally biased region" description="Low complexity" evidence="1">
    <location>
        <begin position="161"/>
        <end position="171"/>
    </location>
</feature>
<protein>
    <submittedName>
        <fullName evidence="2">Uncharacterized protein</fullName>
    </submittedName>
</protein>
<organism evidence="2 3">
    <name type="scientific">Papiliotrema laurentii</name>
    <name type="common">Cryptococcus laurentii</name>
    <dbReference type="NCBI Taxonomy" id="5418"/>
    <lineage>
        <taxon>Eukaryota</taxon>
        <taxon>Fungi</taxon>
        <taxon>Dikarya</taxon>
        <taxon>Basidiomycota</taxon>
        <taxon>Agaricomycotina</taxon>
        <taxon>Tremellomycetes</taxon>
        <taxon>Tremellales</taxon>
        <taxon>Rhynchogastremaceae</taxon>
        <taxon>Papiliotrema</taxon>
    </lineage>
</organism>